<evidence type="ECO:0000313" key="2">
    <source>
        <dbReference type="Proteomes" id="UP000255467"/>
    </source>
</evidence>
<dbReference type="Proteomes" id="UP000255467">
    <property type="component" value="Unassembled WGS sequence"/>
</dbReference>
<evidence type="ECO:0000313" key="1">
    <source>
        <dbReference type="EMBL" id="SUD48635.1"/>
    </source>
</evidence>
<dbReference type="OrthoDB" id="4528212at2"/>
<protein>
    <submittedName>
        <fullName evidence="1">Uncharacterized protein</fullName>
    </submittedName>
</protein>
<gene>
    <name evidence="1" type="ORF">NCTC1934_05972</name>
</gene>
<reference evidence="1 2" key="1">
    <citation type="submission" date="2018-06" db="EMBL/GenBank/DDBJ databases">
        <authorList>
            <consortium name="Pathogen Informatics"/>
            <person name="Doyle S."/>
        </authorList>
    </citation>
    <scope>NUCLEOTIDE SEQUENCE [LARGE SCALE GENOMIC DNA]</scope>
    <source>
        <strain evidence="1 2">NCTC1934</strain>
    </source>
</reference>
<dbReference type="EMBL" id="UGRY01000005">
    <property type="protein sequence ID" value="SUD48635.1"/>
    <property type="molecule type" value="Genomic_DNA"/>
</dbReference>
<dbReference type="RefSeq" id="WP_051037290.1">
    <property type="nucleotide sequence ID" value="NZ_UGRY01000005.1"/>
</dbReference>
<sequence length="407" mass="44242">MSDLVTRAQTILLARTLHVPAERLTHLEKLGAQGLHELQERMARVIFERHNATFSRLSMLVPVVPLSISLPLVQRLVPPVMAGRAAGAIGVDHPRKAVEALDILDPAYAADGAPYMDPHTVGRLADVAPPQPVVRIVNEILRRRDYVTAGPFLAYATPQLIEAVEHGVHDDEGLIRSAAYSYSGESISVIVRHLLDGPTQRIPRLIRTIVSGPDELRLAALSVFARTDPDVIAAIGDVLFDLGTPEEIADLVTTFLEAEAVPETLRFIAQLSPTALAVLAANPIMRDTSTVATVVDVLDGCADHDQWRGLLVLAEHVEPDTARRIGTRFGDFDTATLTRLPAVTAATELWPPLLRLLAAAEASAQSRIGETWSTLPESERRGLEQRIREHGLDDALTALTATLHLVH</sequence>
<name>A0A379JJI8_9NOCA</name>
<keyword evidence="2" id="KW-1185">Reference proteome</keyword>
<accession>A0A379JJI8</accession>
<organism evidence="1 2">
    <name type="scientific">Nocardia otitidiscaviarum</name>
    <dbReference type="NCBI Taxonomy" id="1823"/>
    <lineage>
        <taxon>Bacteria</taxon>
        <taxon>Bacillati</taxon>
        <taxon>Actinomycetota</taxon>
        <taxon>Actinomycetes</taxon>
        <taxon>Mycobacteriales</taxon>
        <taxon>Nocardiaceae</taxon>
        <taxon>Nocardia</taxon>
    </lineage>
</organism>
<dbReference type="AlphaFoldDB" id="A0A379JJI8"/>
<dbReference type="STRING" id="1406858.GCA_000710895_04644"/>
<proteinExistence type="predicted"/>